<proteinExistence type="predicted"/>
<feature type="transmembrane region" description="Helical" evidence="1">
    <location>
        <begin position="20"/>
        <end position="37"/>
    </location>
</feature>
<organism evidence="3">
    <name type="scientific">Symploca sp. SIO1C4</name>
    <dbReference type="NCBI Taxonomy" id="2607765"/>
    <lineage>
        <taxon>Bacteria</taxon>
        <taxon>Bacillati</taxon>
        <taxon>Cyanobacteriota</taxon>
        <taxon>Cyanophyceae</taxon>
        <taxon>Coleofasciculales</taxon>
        <taxon>Coleofasciculaceae</taxon>
        <taxon>Symploca</taxon>
    </lineage>
</organism>
<dbReference type="Pfam" id="PF20522">
    <property type="entry name" value="DUF6737"/>
    <property type="match status" value="1"/>
</dbReference>
<dbReference type="PANTHER" id="PTHR36046:SF1">
    <property type="entry name" value="DUF6737 DOMAIN-CONTAINING PROTEIN"/>
    <property type="match status" value="1"/>
</dbReference>
<name>A0A6B3NCC8_9CYAN</name>
<feature type="transmembrane region" description="Helical" evidence="1">
    <location>
        <begin position="44"/>
        <end position="64"/>
    </location>
</feature>
<keyword evidence="1" id="KW-0812">Transmembrane</keyword>
<evidence type="ECO:0000313" key="3">
    <source>
        <dbReference type="EMBL" id="NER26818.1"/>
    </source>
</evidence>
<protein>
    <recommendedName>
        <fullName evidence="2">DUF6737 domain-containing protein</fullName>
    </recommendedName>
</protein>
<evidence type="ECO:0000256" key="1">
    <source>
        <dbReference type="SAM" id="Phobius"/>
    </source>
</evidence>
<feature type="domain" description="DUF6737" evidence="2">
    <location>
        <begin position="8"/>
        <end position="62"/>
    </location>
</feature>
<keyword evidence="1" id="KW-0472">Membrane</keyword>
<dbReference type="AlphaFoldDB" id="A0A6B3NCC8"/>
<comment type="caution">
    <text evidence="3">The sequence shown here is derived from an EMBL/GenBank/DDBJ whole genome shotgun (WGS) entry which is preliminary data.</text>
</comment>
<dbReference type="PANTHER" id="PTHR36046">
    <property type="entry name" value="PROTEIN, PUTATIVE-RELATED"/>
    <property type="match status" value="1"/>
</dbReference>
<dbReference type="InterPro" id="IPR046625">
    <property type="entry name" value="DUF6737"/>
</dbReference>
<accession>A0A6B3NCC8</accession>
<gene>
    <name evidence="3" type="ORF">F6J89_04105</name>
</gene>
<evidence type="ECO:0000259" key="2">
    <source>
        <dbReference type="Pfam" id="PF20522"/>
    </source>
</evidence>
<reference evidence="3" key="1">
    <citation type="submission" date="2019-11" db="EMBL/GenBank/DDBJ databases">
        <title>Genomic insights into an expanded diversity of filamentous marine cyanobacteria reveals the extraordinary biosynthetic potential of Moorea and Okeania.</title>
        <authorList>
            <person name="Ferreira Leao T."/>
            <person name="Wang M."/>
            <person name="Moss N."/>
            <person name="Da Silva R."/>
            <person name="Sanders J."/>
            <person name="Nurk S."/>
            <person name="Gurevich A."/>
            <person name="Humphrey G."/>
            <person name="Reher R."/>
            <person name="Zhu Q."/>
            <person name="Belda-Ferre P."/>
            <person name="Glukhov E."/>
            <person name="Rex R."/>
            <person name="Dorrestein P.C."/>
            <person name="Knight R."/>
            <person name="Pevzner P."/>
            <person name="Gerwick W.H."/>
            <person name="Gerwick L."/>
        </authorList>
    </citation>
    <scope>NUCLEOTIDE SEQUENCE</scope>
    <source>
        <strain evidence="3">SIO1C4</strain>
    </source>
</reference>
<sequence>MSIQKPLNPWNYKPWWCQPWSILLTGTMVITGSWIMFKTLWVTLVISIPILVWWSYFLLLWPWLLKNSASLSNYQQLAQDNSRLGEP</sequence>
<keyword evidence="1" id="KW-1133">Transmembrane helix</keyword>
<dbReference type="EMBL" id="JAAHFQ010000051">
    <property type="protein sequence ID" value="NER26818.1"/>
    <property type="molecule type" value="Genomic_DNA"/>
</dbReference>